<evidence type="ECO:0000259" key="10">
    <source>
        <dbReference type="PROSITE" id="PS50021"/>
    </source>
</evidence>
<evidence type="ECO:0000256" key="2">
    <source>
        <dbReference type="ARBA" id="ARBA00010729"/>
    </source>
</evidence>
<dbReference type="InterPro" id="IPR001715">
    <property type="entry name" value="CH_dom"/>
</dbReference>
<dbReference type="Gene3D" id="1.10.418.10">
    <property type="entry name" value="Calponin-like domain"/>
    <property type="match status" value="1"/>
</dbReference>
<dbReference type="PANTHER" id="PTHR10623">
    <property type="entry name" value="MICROTUBULE-ASSOCIATED PROTEIN RP/EB FAMILY MEMBER"/>
    <property type="match status" value="1"/>
</dbReference>
<dbReference type="InterPro" id="IPR027328">
    <property type="entry name" value="MAPRE"/>
</dbReference>
<keyword evidence="3" id="KW-0963">Cytoplasm</keyword>
<protein>
    <submittedName>
        <fullName evidence="11">Calponin homology domain-containing protein</fullName>
    </submittedName>
</protein>
<gene>
    <name evidence="11" type="ORF">BCR44DRAFT_1085871</name>
</gene>
<comment type="subcellular location">
    <subcellularLocation>
        <location evidence="1">Cytoplasm</location>
        <location evidence="1">Cytoskeleton</location>
    </subcellularLocation>
</comment>
<evidence type="ECO:0000256" key="8">
    <source>
        <dbReference type="ARBA" id="ARBA00023306"/>
    </source>
</evidence>
<dbReference type="Proteomes" id="UP000193411">
    <property type="component" value="Unassembled WGS sequence"/>
</dbReference>
<dbReference type="OrthoDB" id="2119228at2759"/>
<dbReference type="GO" id="GO:0035371">
    <property type="term" value="C:microtubule plus-end"/>
    <property type="evidence" value="ECO:0007669"/>
    <property type="project" value="UniProtKB-ARBA"/>
</dbReference>
<keyword evidence="4" id="KW-0132">Cell division</keyword>
<keyword evidence="12" id="KW-1185">Reference proteome</keyword>
<dbReference type="GO" id="GO:0051301">
    <property type="term" value="P:cell division"/>
    <property type="evidence" value="ECO:0007669"/>
    <property type="project" value="UniProtKB-KW"/>
</dbReference>
<dbReference type="EMBL" id="MCFL01000018">
    <property type="protein sequence ID" value="ORZ36277.1"/>
    <property type="molecule type" value="Genomic_DNA"/>
</dbReference>
<accession>A0A1Y2HNV4</accession>
<dbReference type="GO" id="GO:0072686">
    <property type="term" value="C:mitotic spindle"/>
    <property type="evidence" value="ECO:0007669"/>
    <property type="project" value="UniProtKB-ARBA"/>
</dbReference>
<feature type="region of interest" description="Disordered" evidence="9">
    <location>
        <begin position="120"/>
        <end position="169"/>
    </location>
</feature>
<dbReference type="InterPro" id="IPR036872">
    <property type="entry name" value="CH_dom_sf"/>
</dbReference>
<comment type="caution">
    <text evidence="11">The sequence shown here is derived from an EMBL/GenBank/DDBJ whole genome shotgun (WGS) entry which is preliminary data.</text>
</comment>
<comment type="similarity">
    <text evidence="2">Belongs to the MAPRE family.</text>
</comment>
<proteinExistence type="inferred from homology"/>
<dbReference type="AlphaFoldDB" id="A0A1Y2HNV4"/>
<evidence type="ECO:0000313" key="12">
    <source>
        <dbReference type="Proteomes" id="UP000193411"/>
    </source>
</evidence>
<evidence type="ECO:0000256" key="5">
    <source>
        <dbReference type="ARBA" id="ARBA00022701"/>
    </source>
</evidence>
<evidence type="ECO:0000256" key="1">
    <source>
        <dbReference type="ARBA" id="ARBA00004245"/>
    </source>
</evidence>
<dbReference type="PROSITE" id="PS50021">
    <property type="entry name" value="CH"/>
    <property type="match status" value="1"/>
</dbReference>
<sequence length="195" mass="21537">MSRVEMLTWINQVTQLGLTKIEELGRGDALCQIFDSIYLDVPLKRVKFGAKHEFEYIQNFKVLQAVFDKHKIPNDIPVQRLVKLKFQDNIEFVQFVKKFWEQHYPGHAYDPVARRGGAGGASVSHAAPAAKSMGPRVKSTSSPSLARSGSAAGHYTGGGMAGAAPSANAEALQQAQNQIMMLESQVLRHSRRSRS</sequence>
<keyword evidence="8" id="KW-0131">Cell cycle</keyword>
<evidence type="ECO:0000256" key="7">
    <source>
        <dbReference type="ARBA" id="ARBA00023212"/>
    </source>
</evidence>
<feature type="domain" description="Calponin-homology (CH)" evidence="10">
    <location>
        <begin position="1"/>
        <end position="101"/>
    </location>
</feature>
<dbReference type="FunFam" id="1.10.418.10:FF:000028">
    <property type="entry name" value="RP/EB family microtubule-associated protein"/>
    <property type="match status" value="1"/>
</dbReference>
<evidence type="ECO:0000256" key="4">
    <source>
        <dbReference type="ARBA" id="ARBA00022618"/>
    </source>
</evidence>
<evidence type="ECO:0000256" key="6">
    <source>
        <dbReference type="ARBA" id="ARBA00022776"/>
    </source>
</evidence>
<name>A0A1Y2HNV4_9FUNG</name>
<dbReference type="SUPFAM" id="SSF47576">
    <property type="entry name" value="Calponin-homology domain, CH-domain"/>
    <property type="match status" value="1"/>
</dbReference>
<evidence type="ECO:0000256" key="3">
    <source>
        <dbReference type="ARBA" id="ARBA00022490"/>
    </source>
</evidence>
<reference evidence="11 12" key="1">
    <citation type="submission" date="2016-07" db="EMBL/GenBank/DDBJ databases">
        <title>Pervasive Adenine N6-methylation of Active Genes in Fungi.</title>
        <authorList>
            <consortium name="DOE Joint Genome Institute"/>
            <person name="Mondo S.J."/>
            <person name="Dannebaum R.O."/>
            <person name="Kuo R.C."/>
            <person name="Labutti K."/>
            <person name="Haridas S."/>
            <person name="Kuo A."/>
            <person name="Salamov A."/>
            <person name="Ahrendt S.R."/>
            <person name="Lipzen A."/>
            <person name="Sullivan W."/>
            <person name="Andreopoulos W.B."/>
            <person name="Clum A."/>
            <person name="Lindquist E."/>
            <person name="Daum C."/>
            <person name="Ramamoorthy G.K."/>
            <person name="Gryganskyi A."/>
            <person name="Culley D."/>
            <person name="Magnuson J.K."/>
            <person name="James T.Y."/>
            <person name="O'Malley M.A."/>
            <person name="Stajich J.E."/>
            <person name="Spatafora J.W."/>
            <person name="Visel A."/>
            <person name="Grigoriev I.V."/>
        </authorList>
    </citation>
    <scope>NUCLEOTIDE SEQUENCE [LARGE SCALE GENOMIC DNA]</scope>
    <source>
        <strain evidence="11 12">PL171</strain>
    </source>
</reference>
<keyword evidence="7" id="KW-0206">Cytoskeleton</keyword>
<feature type="compositionally biased region" description="Polar residues" evidence="9">
    <location>
        <begin position="138"/>
        <end position="147"/>
    </location>
</feature>
<organism evidence="11 12">
    <name type="scientific">Catenaria anguillulae PL171</name>
    <dbReference type="NCBI Taxonomy" id="765915"/>
    <lineage>
        <taxon>Eukaryota</taxon>
        <taxon>Fungi</taxon>
        <taxon>Fungi incertae sedis</taxon>
        <taxon>Blastocladiomycota</taxon>
        <taxon>Blastocladiomycetes</taxon>
        <taxon>Blastocladiales</taxon>
        <taxon>Catenariaceae</taxon>
        <taxon>Catenaria</taxon>
    </lineage>
</organism>
<feature type="compositionally biased region" description="Low complexity" evidence="9">
    <location>
        <begin position="121"/>
        <end position="130"/>
    </location>
</feature>
<evidence type="ECO:0000256" key="9">
    <source>
        <dbReference type="SAM" id="MobiDB-lite"/>
    </source>
</evidence>
<dbReference type="GO" id="GO:0051010">
    <property type="term" value="F:microtubule plus-end binding"/>
    <property type="evidence" value="ECO:0007669"/>
    <property type="project" value="UniProtKB-ARBA"/>
</dbReference>
<dbReference type="STRING" id="765915.A0A1Y2HNV4"/>
<dbReference type="GO" id="GO:0035372">
    <property type="term" value="P:protein localization to microtubule"/>
    <property type="evidence" value="ECO:0007669"/>
    <property type="project" value="UniProtKB-ARBA"/>
</dbReference>
<keyword evidence="5" id="KW-0493">Microtubule</keyword>
<dbReference type="GO" id="GO:0030473">
    <property type="term" value="P:nuclear migration along microtubule"/>
    <property type="evidence" value="ECO:0007669"/>
    <property type="project" value="UniProtKB-ARBA"/>
</dbReference>
<evidence type="ECO:0000313" key="11">
    <source>
        <dbReference type="EMBL" id="ORZ36277.1"/>
    </source>
</evidence>
<keyword evidence="6" id="KW-0498">Mitosis</keyword>